<organism evidence="7 8">
    <name type="scientific">Prauserella halophila</name>
    <dbReference type="NCBI Taxonomy" id="185641"/>
    <lineage>
        <taxon>Bacteria</taxon>
        <taxon>Bacillati</taxon>
        <taxon>Actinomycetota</taxon>
        <taxon>Actinomycetes</taxon>
        <taxon>Pseudonocardiales</taxon>
        <taxon>Pseudonocardiaceae</taxon>
        <taxon>Prauserella</taxon>
    </lineage>
</organism>
<comment type="caution">
    <text evidence="7">The sequence shown here is derived from an EMBL/GenBank/DDBJ whole genome shotgun (WGS) entry which is preliminary data.</text>
</comment>
<dbReference type="SUPFAM" id="SSF48498">
    <property type="entry name" value="Tetracyclin repressor-like, C-terminal domain"/>
    <property type="match status" value="1"/>
</dbReference>
<dbReference type="InterPro" id="IPR036271">
    <property type="entry name" value="Tet_transcr_reg_TetR-rel_C_sf"/>
</dbReference>
<evidence type="ECO:0000256" key="4">
    <source>
        <dbReference type="ARBA" id="ARBA00023163"/>
    </source>
</evidence>
<dbReference type="PANTHER" id="PTHR30055:SF234">
    <property type="entry name" value="HTH-TYPE TRANSCRIPTIONAL REGULATOR BETI"/>
    <property type="match status" value="1"/>
</dbReference>
<dbReference type="Gene3D" id="1.10.357.10">
    <property type="entry name" value="Tetracycline Repressor, domain 2"/>
    <property type="match status" value="1"/>
</dbReference>
<keyword evidence="1" id="KW-0678">Repressor</keyword>
<evidence type="ECO:0000259" key="6">
    <source>
        <dbReference type="PROSITE" id="PS50977"/>
    </source>
</evidence>
<reference evidence="7 8" key="1">
    <citation type="journal article" date="2019" name="Int. J. Syst. Evol. Microbiol.">
        <title>The Global Catalogue of Microorganisms (GCM) 10K type strain sequencing project: providing services to taxonomists for standard genome sequencing and annotation.</title>
        <authorList>
            <consortium name="The Broad Institute Genomics Platform"/>
            <consortium name="The Broad Institute Genome Sequencing Center for Infectious Disease"/>
            <person name="Wu L."/>
            <person name="Ma J."/>
        </authorList>
    </citation>
    <scope>NUCLEOTIDE SEQUENCE [LARGE SCALE GENOMIC DNA]</scope>
    <source>
        <strain evidence="7 8">JCM 13023</strain>
    </source>
</reference>
<feature type="domain" description="HTH tetR-type" evidence="6">
    <location>
        <begin position="4"/>
        <end position="64"/>
    </location>
</feature>
<evidence type="ECO:0000313" key="7">
    <source>
        <dbReference type="EMBL" id="GAA1229953.1"/>
    </source>
</evidence>
<gene>
    <name evidence="7" type="ORF">GCM10009676_10770</name>
</gene>
<dbReference type="InterPro" id="IPR001647">
    <property type="entry name" value="HTH_TetR"/>
</dbReference>
<protein>
    <recommendedName>
        <fullName evidence="6">HTH tetR-type domain-containing protein</fullName>
    </recommendedName>
</protein>
<dbReference type="RefSeq" id="WP_253866524.1">
    <property type="nucleotide sequence ID" value="NZ_BAAALN010000004.1"/>
</dbReference>
<evidence type="ECO:0000256" key="5">
    <source>
        <dbReference type="PROSITE-ProRule" id="PRU00335"/>
    </source>
</evidence>
<feature type="DNA-binding region" description="H-T-H motif" evidence="5">
    <location>
        <begin position="27"/>
        <end position="46"/>
    </location>
</feature>
<keyword evidence="4" id="KW-0804">Transcription</keyword>
<dbReference type="Proteomes" id="UP001500653">
    <property type="component" value="Unassembled WGS sequence"/>
</dbReference>
<accession>A0ABN1W0P7</accession>
<keyword evidence="8" id="KW-1185">Reference proteome</keyword>
<evidence type="ECO:0000256" key="1">
    <source>
        <dbReference type="ARBA" id="ARBA00022491"/>
    </source>
</evidence>
<dbReference type="InterPro" id="IPR009057">
    <property type="entry name" value="Homeodomain-like_sf"/>
</dbReference>
<dbReference type="InterPro" id="IPR050109">
    <property type="entry name" value="HTH-type_TetR-like_transc_reg"/>
</dbReference>
<proteinExistence type="predicted"/>
<evidence type="ECO:0000256" key="3">
    <source>
        <dbReference type="ARBA" id="ARBA00023125"/>
    </source>
</evidence>
<sequence length="205" mass="22237">MPESERRTEIMEAVERLLARGGVGAVTMRAVATEAGVSLRLVQYYGRTKDDLLSSTLDRLADRSIARWRARTAHQESGRSALDEVRAFLDEALPTDEESTGFHRVGVSLEALAITHPDTAGRAYRRHLDALADHLADTLRSGTSLDAAPLDATPLDAASARLLALEVMGLAHGLGTLLMAGRLDRQEAGAVTSDYLQRLRPRLSP</sequence>
<dbReference type="PANTHER" id="PTHR30055">
    <property type="entry name" value="HTH-TYPE TRANSCRIPTIONAL REGULATOR RUTR"/>
    <property type="match status" value="1"/>
</dbReference>
<dbReference type="PROSITE" id="PS50977">
    <property type="entry name" value="HTH_TETR_2"/>
    <property type="match status" value="1"/>
</dbReference>
<dbReference type="InterPro" id="IPR039538">
    <property type="entry name" value="BetI_C"/>
</dbReference>
<name>A0ABN1W0P7_9PSEU</name>
<dbReference type="SUPFAM" id="SSF46689">
    <property type="entry name" value="Homeodomain-like"/>
    <property type="match status" value="1"/>
</dbReference>
<dbReference type="Pfam" id="PF00440">
    <property type="entry name" value="TetR_N"/>
    <property type="match status" value="1"/>
</dbReference>
<evidence type="ECO:0000256" key="2">
    <source>
        <dbReference type="ARBA" id="ARBA00023015"/>
    </source>
</evidence>
<keyword evidence="2" id="KW-0805">Transcription regulation</keyword>
<dbReference type="EMBL" id="BAAALN010000004">
    <property type="protein sequence ID" value="GAA1229953.1"/>
    <property type="molecule type" value="Genomic_DNA"/>
</dbReference>
<evidence type="ECO:0000313" key="8">
    <source>
        <dbReference type="Proteomes" id="UP001500653"/>
    </source>
</evidence>
<keyword evidence="3 5" id="KW-0238">DNA-binding</keyword>
<dbReference type="Pfam" id="PF13977">
    <property type="entry name" value="TetR_C_6"/>
    <property type="match status" value="1"/>
</dbReference>